<dbReference type="AlphaFoldDB" id="A0A380NKS0"/>
<dbReference type="PROSITE" id="PS50932">
    <property type="entry name" value="HTH_LACI_2"/>
    <property type="match status" value="1"/>
</dbReference>
<dbReference type="EMBL" id="UHIO01000001">
    <property type="protein sequence ID" value="SUP43123.1"/>
    <property type="molecule type" value="Genomic_DNA"/>
</dbReference>
<name>A0A380NKS0_9FIRM</name>
<keyword evidence="2" id="KW-0238">DNA-binding</keyword>
<evidence type="ECO:0000256" key="3">
    <source>
        <dbReference type="ARBA" id="ARBA00023163"/>
    </source>
</evidence>
<dbReference type="SUPFAM" id="SSF47413">
    <property type="entry name" value="lambda repressor-like DNA-binding domains"/>
    <property type="match status" value="1"/>
</dbReference>
<evidence type="ECO:0000256" key="2">
    <source>
        <dbReference type="ARBA" id="ARBA00023125"/>
    </source>
</evidence>
<dbReference type="Pfam" id="PF13377">
    <property type="entry name" value="Peripla_BP_3"/>
    <property type="match status" value="1"/>
</dbReference>
<dbReference type="InterPro" id="IPR028082">
    <property type="entry name" value="Peripla_BP_I"/>
</dbReference>
<dbReference type="InterPro" id="IPR010982">
    <property type="entry name" value="Lambda_DNA-bd_dom_sf"/>
</dbReference>
<dbReference type="InterPro" id="IPR000843">
    <property type="entry name" value="HTH_LacI"/>
</dbReference>
<dbReference type="RefSeq" id="WP_115310254.1">
    <property type="nucleotide sequence ID" value="NZ_UHIO01000001.1"/>
</dbReference>
<evidence type="ECO:0000259" key="4">
    <source>
        <dbReference type="PROSITE" id="PS50932"/>
    </source>
</evidence>
<evidence type="ECO:0000313" key="7">
    <source>
        <dbReference type="Proteomes" id="UP000255367"/>
    </source>
</evidence>
<keyword evidence="1" id="KW-0805">Transcription regulation</keyword>
<proteinExistence type="predicted"/>
<dbReference type="CDD" id="cd01392">
    <property type="entry name" value="HTH_LacI"/>
    <property type="match status" value="1"/>
</dbReference>
<feature type="domain" description="HTH cro/C1-type" evidence="5">
    <location>
        <begin position="3"/>
        <end position="49"/>
    </location>
</feature>
<dbReference type="Proteomes" id="UP000255367">
    <property type="component" value="Unassembled WGS sequence"/>
</dbReference>
<evidence type="ECO:0000256" key="1">
    <source>
        <dbReference type="ARBA" id="ARBA00023015"/>
    </source>
</evidence>
<accession>A0A380NKS0</accession>
<dbReference type="Pfam" id="PF00356">
    <property type="entry name" value="LacI"/>
    <property type="match status" value="1"/>
</dbReference>
<protein>
    <submittedName>
        <fullName evidence="6">Glucose-resistance amylase regulator</fullName>
    </submittedName>
</protein>
<dbReference type="Gene3D" id="1.10.260.40">
    <property type="entry name" value="lambda repressor-like DNA-binding domains"/>
    <property type="match status" value="1"/>
</dbReference>
<evidence type="ECO:0000259" key="5">
    <source>
        <dbReference type="PROSITE" id="PS50943"/>
    </source>
</evidence>
<reference evidence="6 7" key="1">
    <citation type="submission" date="2018-06" db="EMBL/GenBank/DDBJ databases">
        <authorList>
            <consortium name="Pathogen Informatics"/>
            <person name="Doyle S."/>
        </authorList>
    </citation>
    <scope>NUCLEOTIDE SEQUENCE [LARGE SCALE GENOMIC DNA]</scope>
    <source>
        <strain evidence="6 7">NCTC12020</strain>
    </source>
</reference>
<dbReference type="GO" id="GO:0000976">
    <property type="term" value="F:transcription cis-regulatory region binding"/>
    <property type="evidence" value="ECO:0007669"/>
    <property type="project" value="TreeGrafter"/>
</dbReference>
<dbReference type="Gene3D" id="3.40.50.2300">
    <property type="match status" value="2"/>
</dbReference>
<dbReference type="InterPro" id="IPR001387">
    <property type="entry name" value="Cro/C1-type_HTH"/>
</dbReference>
<dbReference type="PANTHER" id="PTHR30146:SF145">
    <property type="entry name" value="RIBOSE OPERON REPRESSOR"/>
    <property type="match status" value="1"/>
</dbReference>
<dbReference type="OrthoDB" id="3180992at2"/>
<keyword evidence="7" id="KW-1185">Reference proteome</keyword>
<feature type="domain" description="HTH lacI-type" evidence="4">
    <location>
        <begin position="4"/>
        <end position="59"/>
    </location>
</feature>
<dbReference type="SUPFAM" id="SSF53822">
    <property type="entry name" value="Periplasmic binding protein-like I"/>
    <property type="match status" value="1"/>
</dbReference>
<dbReference type="PROSITE" id="PS50943">
    <property type="entry name" value="HTH_CROC1"/>
    <property type="match status" value="1"/>
</dbReference>
<dbReference type="GO" id="GO:0003700">
    <property type="term" value="F:DNA-binding transcription factor activity"/>
    <property type="evidence" value="ECO:0007669"/>
    <property type="project" value="TreeGrafter"/>
</dbReference>
<keyword evidence="3" id="KW-0804">Transcription</keyword>
<dbReference type="CDD" id="cd06283">
    <property type="entry name" value="PBP1_RegR_EndR_KdgR-like"/>
    <property type="match status" value="1"/>
</dbReference>
<dbReference type="PANTHER" id="PTHR30146">
    <property type="entry name" value="LACI-RELATED TRANSCRIPTIONAL REPRESSOR"/>
    <property type="match status" value="1"/>
</dbReference>
<sequence>MGKITIADVAERTGFSKTTISRYLNGKYEYMSAATRERISEVIKEIEYKPNRMARSLRLQQSHMIGVIVSDISSPFSAILYSGIADWCEEHGFTVLLADAADDPYKERRYIQSMIAQGVDGVVINATGAEVEYLNEVNRSIMPIVLADRPVPGCDCDLVSSDTQHITDASLDLLLRKGYERILFATRRVGTNGIRRLRFDEFVKQYEGKTGRKALTLEYDKTTKAILANTVITQLEAARAANERLAVFAGNGVVLSDIAMLARQQELQIPDDLGVYSYDNWTWMDVIGPGISVVELPTYEIGQECARLLVGRIKEALSEEETPRLEQQTVILPCSIVERQSL</sequence>
<gene>
    <name evidence="6" type="primary">ccpA</name>
    <name evidence="6" type="ORF">NCTC12020_01070</name>
</gene>
<dbReference type="InterPro" id="IPR046335">
    <property type="entry name" value="LacI/GalR-like_sensor"/>
</dbReference>
<organism evidence="6 7">
    <name type="scientific">Veillonella criceti</name>
    <dbReference type="NCBI Taxonomy" id="103891"/>
    <lineage>
        <taxon>Bacteria</taxon>
        <taxon>Bacillati</taxon>
        <taxon>Bacillota</taxon>
        <taxon>Negativicutes</taxon>
        <taxon>Veillonellales</taxon>
        <taxon>Veillonellaceae</taxon>
        <taxon>Veillonella</taxon>
    </lineage>
</organism>
<dbReference type="SMART" id="SM00354">
    <property type="entry name" value="HTH_LACI"/>
    <property type="match status" value="1"/>
</dbReference>
<evidence type="ECO:0000313" key="6">
    <source>
        <dbReference type="EMBL" id="SUP43123.1"/>
    </source>
</evidence>